<proteinExistence type="predicted"/>
<sequence>MAHNHDASNIYPHGHEAQLKIHFSAPAFTVPTLDDINKKYNEGGKIHEWAGVKIVRLSPTLVVKFGSRVAVAEAKNMRFVLQHSQNIPVPEVFAYCTYGPISRDIDDYGSLFDTYIFMSYVDGQTLDIAWESYDNEAKARVSSQLQKYLDDLRSINEATYIGSSDYGPVLDPILASYSFQGPFSSEEDFSNTIINAYLHKAPKQHVKGFLAGMVSQKNHRIVFTHGDFRPQNIMVKDGEVTGLIDWELSGWYPEYWEFAKSLCIWRWQNDWGDYLMQILRPYYPEYAFHSFVSSILW</sequence>
<keyword evidence="2" id="KW-1185">Reference proteome</keyword>
<evidence type="ECO:0000313" key="2">
    <source>
        <dbReference type="Proteomes" id="UP001177260"/>
    </source>
</evidence>
<dbReference type="Proteomes" id="UP001177260">
    <property type="component" value="Unassembled WGS sequence"/>
</dbReference>
<reference evidence="1 2" key="1">
    <citation type="journal article" date="2023" name="ACS Omega">
        <title>Identification of the Neoaspergillic Acid Biosynthesis Gene Cluster by Establishing an In Vitro CRISPR-Ribonucleoprotein Genetic System in Aspergillus melleus.</title>
        <authorList>
            <person name="Yuan B."/>
            <person name="Grau M.F."/>
            <person name="Murata R.M."/>
            <person name="Torok T."/>
            <person name="Venkateswaran K."/>
            <person name="Stajich J.E."/>
            <person name="Wang C.C.C."/>
        </authorList>
    </citation>
    <scope>NUCLEOTIDE SEQUENCE [LARGE SCALE GENOMIC DNA]</scope>
    <source>
        <strain evidence="1 2">IMV 1140</strain>
    </source>
</reference>
<accession>A0ACC3B4G4</accession>
<gene>
    <name evidence="1" type="ORF">N8T08_004599</name>
</gene>
<comment type="caution">
    <text evidence="1">The sequence shown here is derived from an EMBL/GenBank/DDBJ whole genome shotgun (WGS) entry which is preliminary data.</text>
</comment>
<dbReference type="EMBL" id="JAOPJF010000026">
    <property type="protein sequence ID" value="KAK1145166.1"/>
    <property type="molecule type" value="Genomic_DNA"/>
</dbReference>
<organism evidence="1 2">
    <name type="scientific">Aspergillus melleus</name>
    <dbReference type="NCBI Taxonomy" id="138277"/>
    <lineage>
        <taxon>Eukaryota</taxon>
        <taxon>Fungi</taxon>
        <taxon>Dikarya</taxon>
        <taxon>Ascomycota</taxon>
        <taxon>Pezizomycotina</taxon>
        <taxon>Eurotiomycetes</taxon>
        <taxon>Eurotiomycetidae</taxon>
        <taxon>Eurotiales</taxon>
        <taxon>Aspergillaceae</taxon>
        <taxon>Aspergillus</taxon>
        <taxon>Aspergillus subgen. Circumdati</taxon>
    </lineage>
</organism>
<protein>
    <submittedName>
        <fullName evidence="1">Uncharacterized protein</fullName>
    </submittedName>
</protein>
<evidence type="ECO:0000313" key="1">
    <source>
        <dbReference type="EMBL" id="KAK1145166.1"/>
    </source>
</evidence>
<name>A0ACC3B4G4_9EURO</name>